<dbReference type="Proteomes" id="UP001232445">
    <property type="component" value="Unassembled WGS sequence"/>
</dbReference>
<keyword evidence="3" id="KW-1185">Reference proteome</keyword>
<organism evidence="2 3">
    <name type="scientific">Caldalkalibacillus uzonensis</name>
    <dbReference type="NCBI Taxonomy" id="353224"/>
    <lineage>
        <taxon>Bacteria</taxon>
        <taxon>Bacillati</taxon>
        <taxon>Bacillota</taxon>
        <taxon>Bacilli</taxon>
        <taxon>Bacillales</taxon>
        <taxon>Bacillaceae</taxon>
        <taxon>Caldalkalibacillus</taxon>
    </lineage>
</organism>
<comment type="caution">
    <text evidence="2">The sequence shown here is derived from an EMBL/GenBank/DDBJ whole genome shotgun (WGS) entry which is preliminary data.</text>
</comment>
<name>A0ABU0CTC4_9BACI</name>
<reference evidence="2 3" key="1">
    <citation type="submission" date="2023-07" db="EMBL/GenBank/DDBJ databases">
        <title>Genomic Encyclopedia of Type Strains, Phase IV (KMG-IV): sequencing the most valuable type-strain genomes for metagenomic binning, comparative biology and taxonomic classification.</title>
        <authorList>
            <person name="Goeker M."/>
        </authorList>
    </citation>
    <scope>NUCLEOTIDE SEQUENCE [LARGE SCALE GENOMIC DNA]</scope>
    <source>
        <strain evidence="2 3">DSM 17740</strain>
    </source>
</reference>
<evidence type="ECO:0000256" key="1">
    <source>
        <dbReference type="SAM" id="Coils"/>
    </source>
</evidence>
<gene>
    <name evidence="2" type="ORF">J2S00_002459</name>
</gene>
<accession>A0ABU0CTC4</accession>
<protein>
    <submittedName>
        <fullName evidence="2">Glutamate racemase</fullName>
    </submittedName>
</protein>
<proteinExistence type="predicted"/>
<keyword evidence="1" id="KW-0175">Coiled coil</keyword>
<dbReference type="RefSeq" id="WP_307340016.1">
    <property type="nucleotide sequence ID" value="NZ_JAUSUQ010000009.1"/>
</dbReference>
<sequence length="167" mass="19067">MDKLDMVLQEIESIKKAMATKDDIANMATKDDIANMATKDDIANMATKDDIANMATKDDIANMATKDDIANMATKDDIANMATKDDIANMATKDDIAKIENRVANIEEKVKDFPYVRRAVLEIGERTARMEVRLKQIEENMVRKEDLKFYDYKIAQLEHEIFNLKNK</sequence>
<dbReference type="EMBL" id="JAUSUQ010000009">
    <property type="protein sequence ID" value="MDQ0339666.1"/>
    <property type="molecule type" value="Genomic_DNA"/>
</dbReference>
<feature type="coiled-coil region" evidence="1">
    <location>
        <begin position="89"/>
        <end position="167"/>
    </location>
</feature>
<evidence type="ECO:0000313" key="3">
    <source>
        <dbReference type="Proteomes" id="UP001232445"/>
    </source>
</evidence>
<evidence type="ECO:0000313" key="2">
    <source>
        <dbReference type="EMBL" id="MDQ0339666.1"/>
    </source>
</evidence>